<name>A0A443YUH4_9SPHI</name>
<dbReference type="EMBL" id="SAYW01000003">
    <property type="protein sequence ID" value="RWU07519.1"/>
    <property type="molecule type" value="Genomic_DNA"/>
</dbReference>
<keyword evidence="3" id="KW-1185">Reference proteome</keyword>
<gene>
    <name evidence="2" type="ORF">DPV69_11060</name>
</gene>
<dbReference type="AlphaFoldDB" id="A0A443YUH4"/>
<dbReference type="Proteomes" id="UP000284120">
    <property type="component" value="Unassembled WGS sequence"/>
</dbReference>
<evidence type="ECO:0000313" key="2">
    <source>
        <dbReference type="EMBL" id="RWU07519.1"/>
    </source>
</evidence>
<keyword evidence="1" id="KW-0812">Transmembrane</keyword>
<sequence length="189" mass="20925">MRVNKNLLLQKSNEELEKYLLPNKGYVPDAIEYAAEILKDRGYEFSEEQNTYIQSALAPKEKKQVNSDYILASNLILASAALGGINFIFLAATMPDFSIFTGLFSLLIIAGFGLLARTGTTWLKYVLLAFLLIGLVGLPLMITFYLANPIIGMANLTQTILQGTSIFFLFRAETKDSKLPITFPPTAQS</sequence>
<dbReference type="RefSeq" id="WP_113647427.1">
    <property type="nucleotide sequence ID" value="NZ_QMHN01000003.1"/>
</dbReference>
<feature type="transmembrane region" description="Helical" evidence="1">
    <location>
        <begin position="150"/>
        <end position="170"/>
    </location>
</feature>
<keyword evidence="1" id="KW-1133">Transmembrane helix</keyword>
<keyword evidence="1" id="KW-0472">Membrane</keyword>
<organism evidence="2 3">
    <name type="scientific">Pedobacter chitinilyticus</name>
    <dbReference type="NCBI Taxonomy" id="2233776"/>
    <lineage>
        <taxon>Bacteria</taxon>
        <taxon>Pseudomonadati</taxon>
        <taxon>Bacteroidota</taxon>
        <taxon>Sphingobacteriia</taxon>
        <taxon>Sphingobacteriales</taxon>
        <taxon>Sphingobacteriaceae</taxon>
        <taxon>Pedobacter</taxon>
    </lineage>
</organism>
<comment type="caution">
    <text evidence="2">The sequence shown here is derived from an EMBL/GenBank/DDBJ whole genome shotgun (WGS) entry which is preliminary data.</text>
</comment>
<evidence type="ECO:0000313" key="3">
    <source>
        <dbReference type="Proteomes" id="UP000284120"/>
    </source>
</evidence>
<feature type="transmembrane region" description="Helical" evidence="1">
    <location>
        <begin position="97"/>
        <end position="115"/>
    </location>
</feature>
<reference evidence="2 3" key="1">
    <citation type="submission" date="2018-06" db="EMBL/GenBank/DDBJ databases">
        <title>Pedobacter endophyticus sp. nov., an endophytic bacterium isolated from a leaf of Triticum aestivum.</title>
        <authorList>
            <person name="Zhang L."/>
        </authorList>
    </citation>
    <scope>NUCLEOTIDE SEQUENCE [LARGE SCALE GENOMIC DNA]</scope>
    <source>
        <strain evidence="2 3">CM134L-2</strain>
    </source>
</reference>
<feature type="transmembrane region" description="Helical" evidence="1">
    <location>
        <begin position="122"/>
        <end position="144"/>
    </location>
</feature>
<protein>
    <submittedName>
        <fullName evidence="2">Uncharacterized protein</fullName>
    </submittedName>
</protein>
<feature type="transmembrane region" description="Helical" evidence="1">
    <location>
        <begin position="69"/>
        <end position="91"/>
    </location>
</feature>
<accession>A0A443YUH4</accession>
<dbReference type="OrthoDB" id="1253310at2"/>
<evidence type="ECO:0000256" key="1">
    <source>
        <dbReference type="SAM" id="Phobius"/>
    </source>
</evidence>
<proteinExistence type="predicted"/>